<dbReference type="RefSeq" id="WP_196273482.1">
    <property type="nucleotide sequence ID" value="NZ_JADQDO010000014.1"/>
</dbReference>
<evidence type="ECO:0000313" key="2">
    <source>
        <dbReference type="Proteomes" id="UP000599312"/>
    </source>
</evidence>
<organism evidence="1 2">
    <name type="scientific">Microvirga alba</name>
    <dbReference type="NCBI Taxonomy" id="2791025"/>
    <lineage>
        <taxon>Bacteria</taxon>
        <taxon>Pseudomonadati</taxon>
        <taxon>Pseudomonadota</taxon>
        <taxon>Alphaproteobacteria</taxon>
        <taxon>Hyphomicrobiales</taxon>
        <taxon>Methylobacteriaceae</taxon>
        <taxon>Microvirga</taxon>
    </lineage>
</organism>
<comment type="caution">
    <text evidence="1">The sequence shown here is derived from an EMBL/GenBank/DDBJ whole genome shotgun (WGS) entry which is preliminary data.</text>
</comment>
<dbReference type="EMBL" id="JADQDO010000014">
    <property type="protein sequence ID" value="MBF9235493.1"/>
    <property type="molecule type" value="Genomic_DNA"/>
</dbReference>
<keyword evidence="2" id="KW-1185">Reference proteome</keyword>
<protein>
    <submittedName>
        <fullName evidence="1">AroM family protein</fullName>
    </submittedName>
</protein>
<sequence>MSRPTIGLITLGQGPRPEYERLHGALFGELGIDVRLVSRHVLDGLSPDQIDALEARDGEPAINSNLHGDGPTPSPLGRGWTTKWISRSKLVPLIQAAIDAFERDDGVDVTLCCVAEEFPEACFRSQRPFVLPSAIMMSYPQVLAATRPDATIGLVVYGDRQREQQKAGFAAKTWARDLRTVFSGNGRNLPASIAEIKRERPDLVLVWAYAAGFAPNEPPGQLAELSVELGAPLIVPAVAAVTFIRNLLSPPISGIRACANSPDLG</sequence>
<accession>A0A931FSD6</accession>
<dbReference type="Pfam" id="PF07302">
    <property type="entry name" value="AroM"/>
    <property type="match status" value="1"/>
</dbReference>
<evidence type="ECO:0000313" key="1">
    <source>
        <dbReference type="EMBL" id="MBF9235493.1"/>
    </source>
</evidence>
<name>A0A931FSD6_9HYPH</name>
<dbReference type="AlphaFoldDB" id="A0A931FSD6"/>
<reference evidence="1" key="1">
    <citation type="submission" date="2020-11" db="EMBL/GenBank/DDBJ databases">
        <authorList>
            <person name="Kim M.K."/>
        </authorList>
    </citation>
    <scope>NUCLEOTIDE SEQUENCE</scope>
    <source>
        <strain evidence="1">BT350</strain>
    </source>
</reference>
<proteinExistence type="predicted"/>
<dbReference type="InterPro" id="IPR010843">
    <property type="entry name" value="Uncharacterised_AroM"/>
</dbReference>
<gene>
    <name evidence="1" type="ORF">I2H38_19200</name>
</gene>
<dbReference type="Proteomes" id="UP000599312">
    <property type="component" value="Unassembled WGS sequence"/>
</dbReference>